<dbReference type="InterPro" id="IPR046345">
    <property type="entry name" value="TraB_PrgY-like"/>
</dbReference>
<comment type="caution">
    <text evidence="1">The sequence shown here is derived from an EMBL/GenBank/DDBJ whole genome shotgun (WGS) entry which is preliminary data.</text>
</comment>
<dbReference type="Proteomes" id="UP001417504">
    <property type="component" value="Unassembled WGS sequence"/>
</dbReference>
<dbReference type="PANTHER" id="PTHR21530:SF0">
    <property type="entry name" value="TRAB FAMILY PROTEIN"/>
    <property type="match status" value="1"/>
</dbReference>
<accession>A0AAP0I075</accession>
<gene>
    <name evidence="1" type="ORF">Sjap_020154</name>
</gene>
<dbReference type="EMBL" id="JBBNAE010000008">
    <property type="protein sequence ID" value="KAK9102900.1"/>
    <property type="molecule type" value="Genomic_DNA"/>
</dbReference>
<keyword evidence="2" id="KW-1185">Reference proteome</keyword>
<dbReference type="PANTHER" id="PTHR21530">
    <property type="entry name" value="PHEROMONE SHUTDOWN PROTEIN"/>
    <property type="match status" value="1"/>
</dbReference>
<dbReference type="AlphaFoldDB" id="A0AAP0I075"/>
<evidence type="ECO:0000313" key="2">
    <source>
        <dbReference type="Proteomes" id="UP001417504"/>
    </source>
</evidence>
<organism evidence="1 2">
    <name type="scientific">Stephania japonica</name>
    <dbReference type="NCBI Taxonomy" id="461633"/>
    <lineage>
        <taxon>Eukaryota</taxon>
        <taxon>Viridiplantae</taxon>
        <taxon>Streptophyta</taxon>
        <taxon>Embryophyta</taxon>
        <taxon>Tracheophyta</taxon>
        <taxon>Spermatophyta</taxon>
        <taxon>Magnoliopsida</taxon>
        <taxon>Ranunculales</taxon>
        <taxon>Menispermaceae</taxon>
        <taxon>Menispermoideae</taxon>
        <taxon>Cissampelideae</taxon>
        <taxon>Stephania</taxon>
    </lineage>
</organism>
<sequence length="136" mass="15514">MTKSCCGYHLDYLELFPLLPFMLLKNVQFRAAWKASEEVGAQLVLGDRPIEITLERAWNSLKWNEKVTLIGAVVQGIISSPSDVSESNLKDQAIEYNSFQPYERLSLSFPSLLLPLIHERDVYLAWSLKRSKAVNN</sequence>
<proteinExistence type="predicted"/>
<evidence type="ECO:0000313" key="1">
    <source>
        <dbReference type="EMBL" id="KAK9102900.1"/>
    </source>
</evidence>
<protein>
    <submittedName>
        <fullName evidence="1">Uncharacterized protein</fullName>
    </submittedName>
</protein>
<name>A0AAP0I075_9MAGN</name>
<reference evidence="1 2" key="1">
    <citation type="submission" date="2024-01" db="EMBL/GenBank/DDBJ databases">
        <title>Genome assemblies of Stephania.</title>
        <authorList>
            <person name="Yang L."/>
        </authorList>
    </citation>
    <scope>NUCLEOTIDE SEQUENCE [LARGE SCALE GENOMIC DNA]</scope>
    <source>
        <strain evidence="1">QJT</strain>
        <tissue evidence="1">Leaf</tissue>
    </source>
</reference>